<dbReference type="AlphaFoldDB" id="A0A1N6PMZ7"/>
<feature type="region of interest" description="Disordered" evidence="1">
    <location>
        <begin position="35"/>
        <end position="73"/>
    </location>
</feature>
<evidence type="ECO:0000256" key="1">
    <source>
        <dbReference type="SAM" id="MobiDB-lite"/>
    </source>
</evidence>
<organism evidence="2 3">
    <name type="scientific">Domibacillus enclensis</name>
    <dbReference type="NCBI Taxonomy" id="1017273"/>
    <lineage>
        <taxon>Bacteria</taxon>
        <taxon>Bacillati</taxon>
        <taxon>Bacillota</taxon>
        <taxon>Bacilli</taxon>
        <taxon>Bacillales</taxon>
        <taxon>Bacillaceae</taxon>
        <taxon>Domibacillus</taxon>
    </lineage>
</organism>
<evidence type="ECO:0000313" key="2">
    <source>
        <dbReference type="EMBL" id="SIQ05730.1"/>
    </source>
</evidence>
<name>A0A1N6PMZ7_9BACI</name>
<dbReference type="InterPro" id="IPR025571">
    <property type="entry name" value="YqfQ"/>
</dbReference>
<sequence length="73" mass="8195">MMAAAEQMRPLIEQYGPLVKNLPAMWKLYRAVQSMPENEASQSGEAVSINESRPVPDRPKTSESTPWFPGKFS</sequence>
<proteinExistence type="predicted"/>
<evidence type="ECO:0000313" key="3">
    <source>
        <dbReference type="Proteomes" id="UP000186385"/>
    </source>
</evidence>
<protein>
    <submittedName>
        <fullName evidence="2">YqfQ-like protein</fullName>
    </submittedName>
</protein>
<feature type="compositionally biased region" description="Polar residues" evidence="1">
    <location>
        <begin position="35"/>
        <end position="51"/>
    </location>
</feature>
<dbReference type="EMBL" id="FTLX01000001">
    <property type="protein sequence ID" value="SIQ05730.1"/>
    <property type="molecule type" value="Genomic_DNA"/>
</dbReference>
<accession>A0A1N6PMZ7</accession>
<dbReference type="Pfam" id="PF14181">
    <property type="entry name" value="YqfQ"/>
    <property type="match status" value="1"/>
</dbReference>
<dbReference type="Proteomes" id="UP000186385">
    <property type="component" value="Unassembled WGS sequence"/>
</dbReference>
<gene>
    <name evidence="2" type="ORF">SAMN05443094_101580</name>
</gene>
<reference evidence="2 3" key="1">
    <citation type="submission" date="2017-01" db="EMBL/GenBank/DDBJ databases">
        <authorList>
            <person name="Mah S.A."/>
            <person name="Swanson W.J."/>
            <person name="Moy G.W."/>
            <person name="Vacquier V.D."/>
        </authorList>
    </citation>
    <scope>NUCLEOTIDE SEQUENCE [LARGE SCALE GENOMIC DNA]</scope>
    <source>
        <strain evidence="2 3">NIO-1016</strain>
    </source>
</reference>
<dbReference type="STRING" id="1017273.SAMN05443094_101580"/>